<name>A2DZB9_TRIV3</name>
<evidence type="ECO:0008006" key="3">
    <source>
        <dbReference type="Google" id="ProtNLM"/>
    </source>
</evidence>
<evidence type="ECO:0000313" key="2">
    <source>
        <dbReference type="Proteomes" id="UP000001542"/>
    </source>
</evidence>
<dbReference type="VEuPathDB" id="TrichDB:TVAGG3_1017280"/>
<dbReference type="RefSeq" id="XP_001326471.1">
    <property type="nucleotide sequence ID" value="XM_001326436.1"/>
</dbReference>
<dbReference type="EMBL" id="DS113273">
    <property type="protein sequence ID" value="EAY14248.1"/>
    <property type="molecule type" value="Genomic_DNA"/>
</dbReference>
<organism evidence="1 2">
    <name type="scientific">Trichomonas vaginalis (strain ATCC PRA-98 / G3)</name>
    <dbReference type="NCBI Taxonomy" id="412133"/>
    <lineage>
        <taxon>Eukaryota</taxon>
        <taxon>Metamonada</taxon>
        <taxon>Parabasalia</taxon>
        <taxon>Trichomonadida</taxon>
        <taxon>Trichomonadidae</taxon>
        <taxon>Trichomonas</taxon>
    </lineage>
</organism>
<proteinExistence type="predicted"/>
<sequence length="295" mass="34239">MNASFPPCNFQPVKYKPNSTPDDLFISYAFKNCKNLASLARTFRHTGTNASAVFFIDDEANSAMTNDTRNLILSCGVTLINVGKLPFSGGTNYYHSAYMFMTELVRLNIHKLNRVIKSDGFDTFFQGDPFIEDFREDSLLLYDEHYTLKQCPFNRDFIKRYGYKLTEKDNEFYYICAGFAAGKAEIFLNAYWLYLSFVIPDGSYTDQGGFNYFILTGMFEKYQIPFITQKGIDNVFVRHCARDWTRRNERLGTFTMNYNASKYALVVHHSYLIENVKQYCPAPHGKFPDYFNTRS</sequence>
<keyword evidence="2" id="KW-1185">Reference proteome</keyword>
<dbReference type="VEuPathDB" id="TrichDB:TVAG_486910"/>
<dbReference type="Proteomes" id="UP000001542">
    <property type="component" value="Unassembled WGS sequence"/>
</dbReference>
<evidence type="ECO:0000313" key="1">
    <source>
        <dbReference type="EMBL" id="EAY14248.1"/>
    </source>
</evidence>
<dbReference type="InParanoid" id="A2DZB9"/>
<reference evidence="1" key="1">
    <citation type="submission" date="2006-10" db="EMBL/GenBank/DDBJ databases">
        <authorList>
            <person name="Amadeo P."/>
            <person name="Zhao Q."/>
            <person name="Wortman J."/>
            <person name="Fraser-Liggett C."/>
            <person name="Carlton J."/>
        </authorList>
    </citation>
    <scope>NUCLEOTIDE SEQUENCE</scope>
    <source>
        <strain evidence="1">G3</strain>
    </source>
</reference>
<reference evidence="1" key="2">
    <citation type="journal article" date="2007" name="Science">
        <title>Draft genome sequence of the sexually transmitted pathogen Trichomonas vaginalis.</title>
        <authorList>
            <person name="Carlton J.M."/>
            <person name="Hirt R.P."/>
            <person name="Silva J.C."/>
            <person name="Delcher A.L."/>
            <person name="Schatz M."/>
            <person name="Zhao Q."/>
            <person name="Wortman J.R."/>
            <person name="Bidwell S.L."/>
            <person name="Alsmark U.C.M."/>
            <person name="Besteiro S."/>
            <person name="Sicheritz-Ponten T."/>
            <person name="Noel C.J."/>
            <person name="Dacks J.B."/>
            <person name="Foster P.G."/>
            <person name="Simillion C."/>
            <person name="Van de Peer Y."/>
            <person name="Miranda-Saavedra D."/>
            <person name="Barton G.J."/>
            <person name="Westrop G.D."/>
            <person name="Mueller S."/>
            <person name="Dessi D."/>
            <person name="Fiori P.L."/>
            <person name="Ren Q."/>
            <person name="Paulsen I."/>
            <person name="Zhang H."/>
            <person name="Bastida-Corcuera F.D."/>
            <person name="Simoes-Barbosa A."/>
            <person name="Brown M.T."/>
            <person name="Hayes R.D."/>
            <person name="Mukherjee M."/>
            <person name="Okumura C.Y."/>
            <person name="Schneider R."/>
            <person name="Smith A.J."/>
            <person name="Vanacova S."/>
            <person name="Villalvazo M."/>
            <person name="Haas B.J."/>
            <person name="Pertea M."/>
            <person name="Feldblyum T.V."/>
            <person name="Utterback T.R."/>
            <person name="Shu C.L."/>
            <person name="Osoegawa K."/>
            <person name="de Jong P.J."/>
            <person name="Hrdy I."/>
            <person name="Horvathova L."/>
            <person name="Zubacova Z."/>
            <person name="Dolezal P."/>
            <person name="Malik S.B."/>
            <person name="Logsdon J.M. Jr."/>
            <person name="Henze K."/>
            <person name="Gupta A."/>
            <person name="Wang C.C."/>
            <person name="Dunne R.L."/>
            <person name="Upcroft J.A."/>
            <person name="Upcroft P."/>
            <person name="White O."/>
            <person name="Salzberg S.L."/>
            <person name="Tang P."/>
            <person name="Chiu C.-H."/>
            <person name="Lee Y.-S."/>
            <person name="Embley T.M."/>
            <person name="Coombs G.H."/>
            <person name="Mottram J.C."/>
            <person name="Tachezy J."/>
            <person name="Fraser-Liggett C.M."/>
            <person name="Johnson P.J."/>
        </authorList>
    </citation>
    <scope>NUCLEOTIDE SEQUENCE [LARGE SCALE GENOMIC DNA]</scope>
    <source>
        <strain evidence="1">G3</strain>
    </source>
</reference>
<dbReference type="KEGG" id="tva:4772236"/>
<dbReference type="OrthoDB" id="10651717at2759"/>
<gene>
    <name evidence="1" type="ORF">TVAG_486910</name>
</gene>
<protein>
    <recommendedName>
        <fullName evidence="3">Nucleotide-diphospho-sugar transferase domain-containing protein</fullName>
    </recommendedName>
</protein>
<accession>A2DZB9</accession>
<dbReference type="AlphaFoldDB" id="A2DZB9"/>